<evidence type="ECO:0000256" key="4">
    <source>
        <dbReference type="ARBA" id="ARBA00022801"/>
    </source>
</evidence>
<dbReference type="PROSITE" id="PS00134">
    <property type="entry name" value="TRYPSIN_HIS"/>
    <property type="match status" value="1"/>
</dbReference>
<protein>
    <submittedName>
        <fullName evidence="9">Trypsin</fullName>
    </submittedName>
</protein>
<keyword evidence="6" id="KW-0720">Serine protease</keyword>
<dbReference type="InterPro" id="IPR001314">
    <property type="entry name" value="Peptidase_S1A"/>
</dbReference>
<feature type="signal peptide" evidence="7">
    <location>
        <begin position="1"/>
        <end position="27"/>
    </location>
</feature>
<dbReference type="SMART" id="SM00495">
    <property type="entry name" value="ChtBD3"/>
    <property type="match status" value="1"/>
</dbReference>
<sequence length="451" mass="46925">MLKVKKTLSMTALSVSLGLGLSAAAIAQPANVGEHLLDSISTEYYEPEIVGGNPANTSDWPFYTQILSSNGTTAFCGGSYVGDGYVLTAAHCVSGRSASGLNVKVAGFILGGNDGDRIAVAEKYVHPQYNSSTLNHDIALLKLVRTPTQGSSVTLAQGNVEQYVRVGDLISVAGLGRLSEGGSRPTNLYEVDVPLVSDQVCRQSGGSYQNVGSVAFCAGYPEGQKDSCSGDSGGPIVANSGGQVVQLGIVSWGIGCARPAKYGVYSDVAALRSWIDSVKGGAEPVSVSFKANDTLTGFKVGETKAHTFTITNSGNTPFTFKTLNVTASGVTSGLVKPVDTCSASTLAANQSCQVGVEFGASRSGSAGVAVNFALEESQVNYSAKATATVTSGGDTNCPGNWDASKVYNKPDQVTYQGFKYEARWWTRGDVPSESGTWGVWRLLGQDTSCTR</sequence>
<reference evidence="10" key="1">
    <citation type="submission" date="2015-07" db="EMBL/GenBank/DDBJ databases">
        <title>Draft genome sequence of a Pseudoalteromonas rubra strain, OCN096, isolated from Kaneohe Bay, Oahu, Hawaii.</title>
        <authorList>
            <person name="Beurmann S."/>
            <person name="Ushijima B."/>
            <person name="Belcaid M."/>
            <person name="Callahan S.M."/>
            <person name="Aeby G.S."/>
        </authorList>
    </citation>
    <scope>NUCLEOTIDE SEQUENCE [LARGE SCALE GENOMIC DNA]</scope>
    <source>
        <strain evidence="10">OCN096</strain>
    </source>
</reference>
<dbReference type="OrthoDB" id="9813836at2"/>
<evidence type="ECO:0000256" key="6">
    <source>
        <dbReference type="RuleBase" id="RU363034"/>
    </source>
</evidence>
<dbReference type="Pfam" id="PF02839">
    <property type="entry name" value="CBM_5_12"/>
    <property type="match status" value="1"/>
</dbReference>
<dbReference type="CDD" id="cd00190">
    <property type="entry name" value="Tryp_SPc"/>
    <property type="match status" value="1"/>
</dbReference>
<dbReference type="InterPro" id="IPR036573">
    <property type="entry name" value="CBM_sf_5/12"/>
</dbReference>
<keyword evidence="7" id="KW-0732">Signal</keyword>
<dbReference type="InterPro" id="IPR003610">
    <property type="entry name" value="CBM5/12"/>
</dbReference>
<dbReference type="InterPro" id="IPR043504">
    <property type="entry name" value="Peptidase_S1_PA_chymotrypsin"/>
</dbReference>
<dbReference type="SMART" id="SM00020">
    <property type="entry name" value="Tryp_SPc"/>
    <property type="match status" value="1"/>
</dbReference>
<evidence type="ECO:0000256" key="1">
    <source>
        <dbReference type="ARBA" id="ARBA00004613"/>
    </source>
</evidence>
<dbReference type="GO" id="GO:0005975">
    <property type="term" value="P:carbohydrate metabolic process"/>
    <property type="evidence" value="ECO:0007669"/>
    <property type="project" value="InterPro"/>
</dbReference>
<dbReference type="AlphaFoldDB" id="A0A0L0EWA7"/>
<dbReference type="GO" id="GO:0005615">
    <property type="term" value="C:extracellular space"/>
    <property type="evidence" value="ECO:0007669"/>
    <property type="project" value="TreeGrafter"/>
</dbReference>
<dbReference type="SUPFAM" id="SSF51055">
    <property type="entry name" value="Carbohydrate binding domain"/>
    <property type="match status" value="1"/>
</dbReference>
<dbReference type="GO" id="GO:0006508">
    <property type="term" value="P:proteolysis"/>
    <property type="evidence" value="ECO:0007669"/>
    <property type="project" value="UniProtKB-KW"/>
</dbReference>
<accession>A0A0L0EWA7</accession>
<comment type="caution">
    <text evidence="9">The sequence shown here is derived from an EMBL/GenBank/DDBJ whole genome shotgun (WGS) entry which is preliminary data.</text>
</comment>
<dbReference type="GO" id="GO:0030246">
    <property type="term" value="F:carbohydrate binding"/>
    <property type="evidence" value="ECO:0007669"/>
    <property type="project" value="InterPro"/>
</dbReference>
<evidence type="ECO:0000256" key="2">
    <source>
        <dbReference type="ARBA" id="ARBA00022525"/>
    </source>
</evidence>
<dbReference type="FunFam" id="2.40.10.10:FF:000002">
    <property type="entry name" value="Transmembrane protease serine"/>
    <property type="match status" value="1"/>
</dbReference>
<name>A0A0L0EWA7_9GAMM</name>
<dbReference type="SUPFAM" id="SSF50494">
    <property type="entry name" value="Trypsin-like serine proteases"/>
    <property type="match status" value="1"/>
</dbReference>
<keyword evidence="3 6" id="KW-0645">Protease</keyword>
<dbReference type="PROSITE" id="PS00135">
    <property type="entry name" value="TRYPSIN_SER"/>
    <property type="match status" value="1"/>
</dbReference>
<dbReference type="PROSITE" id="PS50240">
    <property type="entry name" value="TRYPSIN_DOM"/>
    <property type="match status" value="1"/>
</dbReference>
<evidence type="ECO:0000256" key="7">
    <source>
        <dbReference type="SAM" id="SignalP"/>
    </source>
</evidence>
<evidence type="ECO:0000259" key="8">
    <source>
        <dbReference type="PROSITE" id="PS50240"/>
    </source>
</evidence>
<dbReference type="PANTHER" id="PTHR24264:SF65">
    <property type="entry name" value="SRCR DOMAIN-CONTAINING PROTEIN"/>
    <property type="match status" value="1"/>
</dbReference>
<dbReference type="InterPro" id="IPR013783">
    <property type="entry name" value="Ig-like_fold"/>
</dbReference>
<feature type="domain" description="Peptidase S1" evidence="8">
    <location>
        <begin position="49"/>
        <end position="280"/>
    </location>
</feature>
<dbReference type="PATRIC" id="fig|43658.6.peg.214"/>
<evidence type="ECO:0000256" key="5">
    <source>
        <dbReference type="ARBA" id="ARBA00023157"/>
    </source>
</evidence>
<keyword evidence="4 6" id="KW-0378">Hydrolase</keyword>
<dbReference type="InterPro" id="IPR009003">
    <property type="entry name" value="Peptidase_S1_PA"/>
</dbReference>
<dbReference type="CDD" id="cd12215">
    <property type="entry name" value="ChiC_BD"/>
    <property type="match status" value="1"/>
</dbReference>
<dbReference type="InterPro" id="IPR050127">
    <property type="entry name" value="Serine_Proteases_S1"/>
</dbReference>
<feature type="chain" id="PRO_5005538397" evidence="7">
    <location>
        <begin position="28"/>
        <end position="451"/>
    </location>
</feature>
<evidence type="ECO:0000313" key="9">
    <source>
        <dbReference type="EMBL" id="KNC68736.1"/>
    </source>
</evidence>
<dbReference type="EMBL" id="LFZX01000012">
    <property type="protein sequence ID" value="KNC68736.1"/>
    <property type="molecule type" value="Genomic_DNA"/>
</dbReference>
<dbReference type="Proteomes" id="UP000036850">
    <property type="component" value="Unassembled WGS sequence"/>
</dbReference>
<dbReference type="InterPro" id="IPR018114">
    <property type="entry name" value="TRYPSIN_HIS"/>
</dbReference>
<dbReference type="InterPro" id="IPR001254">
    <property type="entry name" value="Trypsin_dom"/>
</dbReference>
<evidence type="ECO:0000313" key="10">
    <source>
        <dbReference type="Proteomes" id="UP000036850"/>
    </source>
</evidence>
<dbReference type="Pfam" id="PF00089">
    <property type="entry name" value="Trypsin"/>
    <property type="match status" value="1"/>
</dbReference>
<proteinExistence type="predicted"/>
<keyword evidence="5" id="KW-1015">Disulfide bond</keyword>
<dbReference type="PANTHER" id="PTHR24264">
    <property type="entry name" value="TRYPSIN-RELATED"/>
    <property type="match status" value="1"/>
</dbReference>
<dbReference type="Gene3D" id="2.40.10.10">
    <property type="entry name" value="Trypsin-like serine proteases"/>
    <property type="match status" value="1"/>
</dbReference>
<evidence type="ECO:0000256" key="3">
    <source>
        <dbReference type="ARBA" id="ARBA00022670"/>
    </source>
</evidence>
<dbReference type="PRINTS" id="PR00722">
    <property type="entry name" value="CHYMOTRYPSIN"/>
</dbReference>
<keyword evidence="2" id="KW-0964">Secreted</keyword>
<dbReference type="Gene3D" id="2.60.40.10">
    <property type="entry name" value="Immunoglobulins"/>
    <property type="match status" value="1"/>
</dbReference>
<gene>
    <name evidence="9" type="ORF">AC626_03025</name>
</gene>
<comment type="subcellular location">
    <subcellularLocation>
        <location evidence="1">Secreted</location>
    </subcellularLocation>
</comment>
<dbReference type="InterPro" id="IPR033116">
    <property type="entry name" value="TRYPSIN_SER"/>
</dbReference>
<organism evidence="9 10">
    <name type="scientific">Pseudoalteromonas rubra</name>
    <dbReference type="NCBI Taxonomy" id="43658"/>
    <lineage>
        <taxon>Bacteria</taxon>
        <taxon>Pseudomonadati</taxon>
        <taxon>Pseudomonadota</taxon>
        <taxon>Gammaproteobacteria</taxon>
        <taxon>Alteromonadales</taxon>
        <taxon>Pseudoalteromonadaceae</taxon>
        <taxon>Pseudoalteromonas</taxon>
    </lineage>
</organism>
<dbReference type="Gene3D" id="2.10.10.20">
    <property type="entry name" value="Carbohydrate-binding module superfamily 5/12"/>
    <property type="match status" value="1"/>
</dbReference>
<dbReference type="GO" id="GO:0004553">
    <property type="term" value="F:hydrolase activity, hydrolyzing O-glycosyl compounds"/>
    <property type="evidence" value="ECO:0007669"/>
    <property type="project" value="InterPro"/>
</dbReference>
<dbReference type="GO" id="GO:0004252">
    <property type="term" value="F:serine-type endopeptidase activity"/>
    <property type="evidence" value="ECO:0007669"/>
    <property type="project" value="InterPro"/>
</dbReference>